<evidence type="ECO:0000256" key="5">
    <source>
        <dbReference type="ARBA" id="ARBA00022840"/>
    </source>
</evidence>
<keyword evidence="2" id="KW-0813">Transport</keyword>
<dbReference type="STRING" id="1755647.AS156_38775"/>
<accession>A0A560M0F1</accession>
<organism evidence="8 9">
    <name type="scientific">Bradyrhizobium macuxiense</name>
    <dbReference type="NCBI Taxonomy" id="1755647"/>
    <lineage>
        <taxon>Bacteria</taxon>
        <taxon>Pseudomonadati</taxon>
        <taxon>Pseudomonadota</taxon>
        <taxon>Alphaproteobacteria</taxon>
        <taxon>Hyphomicrobiales</taxon>
        <taxon>Nitrobacteraceae</taxon>
        <taxon>Bradyrhizobium</taxon>
    </lineage>
</organism>
<reference evidence="8 9" key="1">
    <citation type="submission" date="2019-06" db="EMBL/GenBank/DDBJ databases">
        <title>Genomic Encyclopedia of Type Strains, Phase IV (KMG-V): Genome sequencing to study the core and pangenomes of soil and plant-associated prokaryotes.</title>
        <authorList>
            <person name="Whitman W."/>
        </authorList>
    </citation>
    <scope>NUCLEOTIDE SEQUENCE [LARGE SCALE GENOMIC DNA]</scope>
    <source>
        <strain evidence="8 9">BR 10355</strain>
    </source>
</reference>
<dbReference type="SUPFAM" id="SSF52540">
    <property type="entry name" value="P-loop containing nucleoside triphosphate hydrolases"/>
    <property type="match status" value="1"/>
</dbReference>
<dbReference type="PROSITE" id="PS50893">
    <property type="entry name" value="ABC_TRANSPORTER_2"/>
    <property type="match status" value="1"/>
</dbReference>
<dbReference type="InterPro" id="IPR017871">
    <property type="entry name" value="ABC_transporter-like_CS"/>
</dbReference>
<comment type="function">
    <text evidence="6">Involved in beta-(1--&gt;2)glucan export. Transmembrane domains (TMD) form a pore in the inner membrane and the ATP-binding domain (NBD) is responsible for energy generation.</text>
</comment>
<proteinExistence type="inferred from homology"/>
<dbReference type="InterPro" id="IPR050763">
    <property type="entry name" value="ABC_transporter_ATP-binding"/>
</dbReference>
<keyword evidence="4" id="KW-0547">Nucleotide-binding</keyword>
<protein>
    <submittedName>
        <fullName evidence="8">ABC-2 type transport system ATP-binding protein</fullName>
    </submittedName>
</protein>
<feature type="domain" description="ABC transporter" evidence="7">
    <location>
        <begin position="38"/>
        <end position="267"/>
    </location>
</feature>
<dbReference type="InterPro" id="IPR003439">
    <property type="entry name" value="ABC_transporter-like_ATP-bd"/>
</dbReference>
<dbReference type="SMART" id="SM00382">
    <property type="entry name" value="AAA"/>
    <property type="match status" value="1"/>
</dbReference>
<dbReference type="EMBL" id="VITY01000004">
    <property type="protein sequence ID" value="TWC01163.1"/>
    <property type="molecule type" value="Genomic_DNA"/>
</dbReference>
<sequence length="280" mass="31365">MRLLSQWLNDDHMQQRGTGQAQAPNQPPVADQDGSAAIEVVDLVKLYKTTHAVDDISFRIARGSITGLLGGNGAGKTTTIAMIMGLVLPTSGRVSVLGAKIPEQRYDVLGRMNFESPYVDMPMRLTVRQNLTIFGRLYAVKQLRERIDQLATDLDLKEFLDRSNGKLSAGQKTRVALAKALINEPDLLLLDEPTASLDPDTADWVRQHLETYRKTHNATILLASHNMLEVERLCDRVIIMKRGKIQDDDSPERIMARYNRDTLEEVFLDVARGRLREGTS</sequence>
<evidence type="ECO:0000259" key="7">
    <source>
        <dbReference type="PROSITE" id="PS50893"/>
    </source>
</evidence>
<evidence type="ECO:0000256" key="1">
    <source>
        <dbReference type="ARBA" id="ARBA00005417"/>
    </source>
</evidence>
<dbReference type="Pfam" id="PF00005">
    <property type="entry name" value="ABC_tran"/>
    <property type="match status" value="1"/>
</dbReference>
<evidence type="ECO:0000313" key="8">
    <source>
        <dbReference type="EMBL" id="TWC01163.1"/>
    </source>
</evidence>
<evidence type="ECO:0000256" key="6">
    <source>
        <dbReference type="ARBA" id="ARBA00024722"/>
    </source>
</evidence>
<keyword evidence="5 8" id="KW-0067">ATP-binding</keyword>
<comment type="caution">
    <text evidence="8">The sequence shown here is derived from an EMBL/GenBank/DDBJ whole genome shotgun (WGS) entry which is preliminary data.</text>
</comment>
<dbReference type="CDD" id="cd03230">
    <property type="entry name" value="ABC_DR_subfamily_A"/>
    <property type="match status" value="1"/>
</dbReference>
<dbReference type="AlphaFoldDB" id="A0A560M0F1"/>
<dbReference type="GO" id="GO:0016887">
    <property type="term" value="F:ATP hydrolysis activity"/>
    <property type="evidence" value="ECO:0007669"/>
    <property type="project" value="InterPro"/>
</dbReference>
<dbReference type="PANTHER" id="PTHR42711">
    <property type="entry name" value="ABC TRANSPORTER ATP-BINDING PROTEIN"/>
    <property type="match status" value="1"/>
</dbReference>
<dbReference type="InterPro" id="IPR003593">
    <property type="entry name" value="AAA+_ATPase"/>
</dbReference>
<dbReference type="InterPro" id="IPR027417">
    <property type="entry name" value="P-loop_NTPase"/>
</dbReference>
<dbReference type="Proteomes" id="UP000321304">
    <property type="component" value="Unassembled WGS sequence"/>
</dbReference>
<gene>
    <name evidence="8" type="ORF">FBZ93_104440</name>
</gene>
<evidence type="ECO:0000256" key="4">
    <source>
        <dbReference type="ARBA" id="ARBA00022741"/>
    </source>
</evidence>
<evidence type="ECO:0000256" key="2">
    <source>
        <dbReference type="ARBA" id="ARBA00022448"/>
    </source>
</evidence>
<dbReference type="PANTHER" id="PTHR42711:SF5">
    <property type="entry name" value="ABC TRANSPORTER ATP-BINDING PROTEIN NATA"/>
    <property type="match status" value="1"/>
</dbReference>
<dbReference type="GO" id="GO:0005524">
    <property type="term" value="F:ATP binding"/>
    <property type="evidence" value="ECO:0007669"/>
    <property type="project" value="UniProtKB-KW"/>
</dbReference>
<evidence type="ECO:0000256" key="3">
    <source>
        <dbReference type="ARBA" id="ARBA00022458"/>
    </source>
</evidence>
<dbReference type="PROSITE" id="PS00211">
    <property type="entry name" value="ABC_TRANSPORTER_1"/>
    <property type="match status" value="1"/>
</dbReference>
<comment type="similarity">
    <text evidence="1">Belongs to the ABC transporter superfamily.</text>
</comment>
<name>A0A560M0F1_9BRAD</name>
<keyword evidence="3" id="KW-0536">Nodulation</keyword>
<evidence type="ECO:0000313" key="9">
    <source>
        <dbReference type="Proteomes" id="UP000321304"/>
    </source>
</evidence>
<keyword evidence="9" id="KW-1185">Reference proteome</keyword>
<dbReference type="Gene3D" id="3.40.50.300">
    <property type="entry name" value="P-loop containing nucleotide triphosphate hydrolases"/>
    <property type="match status" value="1"/>
</dbReference>